<dbReference type="InterPro" id="IPR017871">
    <property type="entry name" value="ABC_transporter-like_CS"/>
</dbReference>
<dbReference type="InterPro" id="IPR027417">
    <property type="entry name" value="P-loop_NTPase"/>
</dbReference>
<keyword evidence="9 11" id="KW-0472">Membrane</keyword>
<evidence type="ECO:0000259" key="13">
    <source>
        <dbReference type="PROSITE" id="PS50929"/>
    </source>
</evidence>
<dbReference type="Proteomes" id="UP000236621">
    <property type="component" value="Unassembled WGS sequence"/>
</dbReference>
<dbReference type="SUPFAM" id="SSF52540">
    <property type="entry name" value="P-loop containing nucleoside triphosphate hydrolases"/>
    <property type="match status" value="2"/>
</dbReference>
<evidence type="ECO:0000313" key="14">
    <source>
        <dbReference type="EMBL" id="PNY29072.1"/>
    </source>
</evidence>
<comment type="caution">
    <text evidence="14">The sequence shown here is derived from an EMBL/GenBank/DDBJ whole genome shotgun (WGS) entry which is preliminary data.</text>
</comment>
<evidence type="ECO:0000256" key="7">
    <source>
        <dbReference type="ARBA" id="ARBA00022840"/>
    </source>
</evidence>
<dbReference type="SUPFAM" id="SSF90123">
    <property type="entry name" value="ABC transporter transmembrane region"/>
    <property type="match status" value="2"/>
</dbReference>
<keyword evidence="4 11" id="KW-0812">Transmembrane</keyword>
<dbReference type="InterPro" id="IPR011527">
    <property type="entry name" value="ABC1_TM_dom"/>
</dbReference>
<feature type="transmembrane region" description="Helical" evidence="11">
    <location>
        <begin position="272"/>
        <end position="292"/>
    </location>
</feature>
<feature type="transmembrane region" description="Helical" evidence="11">
    <location>
        <begin position="1087"/>
        <end position="1108"/>
    </location>
</feature>
<dbReference type="CDD" id="cd03250">
    <property type="entry name" value="ABCC_MRP_domain1"/>
    <property type="match status" value="1"/>
</dbReference>
<dbReference type="CDD" id="cd18596">
    <property type="entry name" value="ABC_6TM_VMR1_D1_like"/>
    <property type="match status" value="1"/>
</dbReference>
<dbReference type="Pfam" id="PF00005">
    <property type="entry name" value="ABC_tran"/>
    <property type="match status" value="2"/>
</dbReference>
<dbReference type="EMBL" id="NRSZ01000157">
    <property type="protein sequence ID" value="PNY29072.1"/>
    <property type="molecule type" value="Genomic_DNA"/>
</dbReference>
<comment type="subcellular location">
    <subcellularLocation>
        <location evidence="1">Membrane</location>
        <topology evidence="1">Multi-pass membrane protein</topology>
    </subcellularLocation>
</comment>
<gene>
    <name evidence="14" type="ORF">TCAP_01015</name>
</gene>
<evidence type="ECO:0000256" key="8">
    <source>
        <dbReference type="ARBA" id="ARBA00022989"/>
    </source>
</evidence>
<feature type="region of interest" description="Disordered" evidence="10">
    <location>
        <begin position="364"/>
        <end position="389"/>
    </location>
</feature>
<dbReference type="PROSITE" id="PS00211">
    <property type="entry name" value="ABC_TRANSPORTER_1"/>
    <property type="match status" value="1"/>
</dbReference>
<dbReference type="GO" id="GO:0140359">
    <property type="term" value="F:ABC-type transporter activity"/>
    <property type="evidence" value="ECO:0007669"/>
    <property type="project" value="InterPro"/>
</dbReference>
<feature type="transmembrane region" description="Helical" evidence="11">
    <location>
        <begin position="6"/>
        <end position="29"/>
    </location>
</feature>
<dbReference type="GO" id="GO:0005737">
    <property type="term" value="C:cytoplasm"/>
    <property type="evidence" value="ECO:0007669"/>
    <property type="project" value="UniProtKB-ARBA"/>
</dbReference>
<evidence type="ECO:0000256" key="6">
    <source>
        <dbReference type="ARBA" id="ARBA00022741"/>
    </source>
</evidence>
<feature type="compositionally biased region" description="Basic and acidic residues" evidence="10">
    <location>
        <begin position="370"/>
        <end position="385"/>
    </location>
</feature>
<dbReference type="GO" id="GO:0016020">
    <property type="term" value="C:membrane"/>
    <property type="evidence" value="ECO:0007669"/>
    <property type="project" value="UniProtKB-SubCell"/>
</dbReference>
<feature type="transmembrane region" description="Helical" evidence="11">
    <location>
        <begin position="417"/>
        <end position="439"/>
    </location>
</feature>
<feature type="transmembrane region" description="Helical" evidence="11">
    <location>
        <begin position="917"/>
        <end position="937"/>
    </location>
</feature>
<dbReference type="GO" id="GO:0016887">
    <property type="term" value="F:ATP hydrolysis activity"/>
    <property type="evidence" value="ECO:0007669"/>
    <property type="project" value="InterPro"/>
</dbReference>
<feature type="transmembrane region" description="Helical" evidence="11">
    <location>
        <begin position="517"/>
        <end position="538"/>
    </location>
</feature>
<reference evidence="14 15" key="1">
    <citation type="submission" date="2017-08" db="EMBL/GenBank/DDBJ databases">
        <title>Harnessing the power of phylogenomics to disentangle the directionality and signatures of interkingdom host jumping in the parasitic fungal genus Tolypocladium.</title>
        <authorList>
            <person name="Quandt C.A."/>
            <person name="Patterson W."/>
            <person name="Spatafora J.W."/>
        </authorList>
    </citation>
    <scope>NUCLEOTIDE SEQUENCE [LARGE SCALE GENOMIC DNA]</scope>
    <source>
        <strain evidence="14 15">CBS 113982</strain>
    </source>
</reference>
<dbReference type="CDD" id="cd18604">
    <property type="entry name" value="ABC_6TM_VMR1_D2_like"/>
    <property type="match status" value="1"/>
</dbReference>
<feature type="domain" description="ABC transporter" evidence="12">
    <location>
        <begin position="1262"/>
        <end position="1502"/>
    </location>
</feature>
<keyword evidence="6" id="KW-0547">Nucleotide-binding</keyword>
<dbReference type="PROSITE" id="PS50929">
    <property type="entry name" value="ABC_TM1F"/>
    <property type="match status" value="2"/>
</dbReference>
<feature type="domain" description="ABC transmembrane type-1" evidence="13">
    <location>
        <begin position="918"/>
        <end position="1192"/>
    </location>
</feature>
<feature type="transmembrane region" description="Helical" evidence="11">
    <location>
        <begin position="986"/>
        <end position="1014"/>
    </location>
</feature>
<evidence type="ECO:0000256" key="5">
    <source>
        <dbReference type="ARBA" id="ARBA00022737"/>
    </source>
</evidence>
<evidence type="ECO:0000256" key="9">
    <source>
        <dbReference type="ARBA" id="ARBA00023136"/>
    </source>
</evidence>
<keyword evidence="7" id="KW-0067">ATP-binding</keyword>
<dbReference type="SMART" id="SM00382">
    <property type="entry name" value="AAA"/>
    <property type="match status" value="2"/>
</dbReference>
<sequence length="1520" mass="165904">MASVPLLVTGMACLLLTALGSIPTASSVCRRRRRRRRRERVARPNATRCSEFVSGPAYVDEDGRAMKESERAFSTWPQRFSVAFFSLGGLSSSLAQAPGAYMCDSLGQAVLQSGIWLLLSVQAAGLLLEPEEPRRFLLSQYAFWASAMPILVPCLSLGLEASNESAPLSALSSALMVAQVVAALSRAVSCAAVRHVDRRHSVFTLSRFTFGWANCHLRHVTETRALGIDHLPELPLAARSERLLAVLQQQRGTRKLWRALAASHWRPLRLQLFLGIVSTLLSFGPQLALLGILRSLEGRGRQGRDDIPSGSWAWVAALGLVMLLCAFVNSWLTWTIYADLSIPIYQELTGLVFAKSMRLKDAATVTQDDPDGRRFGQKQPDDGRRQSNPLSLATVDSRRIANFATLHYLIPTNALKLIVACILLIGLLGWKCTLAGFAATAVMTPLNSRITKRIAHHQKALMRATDGRVAELTECLQGIRQVKFSALEEHWQARIKKKRSAELRCLWATLMHRVALISLWIVCPLVLSTVCLSMYSLLHGQLSPSIAFTAMSVFGGLEAALVSLPDIVSKGVEALVSMRRIDDFMTSPERAPHGEPGTGFITLSRATLAWSTTEQRTSRDHAFALRDVTLAFPKGGLSLIAGRTGSGKSLLLASVLGDCEVIAGTVHVPAPPPISERHDHLATPADWIIDSASALVSQTPWIENATIRDNVVFGLPYHESRFLEVVWASGLQTDLGLLPDGEHTDIGANGVNLSGGQRWRIAFARALYSRAGILIIDDIFSALDAYTSRHVYEHGLTGKLAHGRTRILATHHVDLCLTRSDYCVILDNGSVQHAGAGGELHKSSVFARLVATHGAISHTGAVSSKSEQRVASHACAYRNVGVASPNKYVQEEERATGSNVVRLYASYLGRNKRLHSWIVALAAFFVYTLLFIARSLWLTVWVRQGDGFPSNPSSFALTKSSQHRPVLQVGVTSQGELSKRDSHPGLYIGVYAGISAATCVLGSLRMVLLLSAAVESSKSLFNDMLFAVLGAPVRWHDTVPQGRILNRFLADMSLLDTWLGFDLTLLIGRSFEIVGVAVTGALVSPTLVAAAALFLAACGYLSSAYLAAARELKRLENGARSPVLEQLRSSMKGLATIRAFGRVDDYVHLMHARINDHARVSRNWWLLNSWLTFRLGLCVAAFSAVAAAVVMWAPQTVPPSLAGLVLSLVLRYNYTVIMVVKLHANVEMDMCAVERVIEYTAIEMEDQGGECVPAAWPTTGRLEVRDLVVRYAPHLSPSIVGVSFTIEPNWRVGVVGRTGSGKSTLALALFRILNASGGHICLDGRDISRVRLRDLRSRLAIIPQDPVLFSGSVRSNMDPFDQYGDAELYRALENVGLLACPEDVTGGSFPSLSSTISEGGLNLSQGQRQLLCLARVILSRTKMLVMDEATSAVDVETDSLIQRSLRCKFGRNGSTLLVIAHRLSTVADFDRILVMDAGKAVEFGSPWQLMSLPGGHFRHLVENSGERAKLRGMMFSRHDR</sequence>
<accession>A0A2K3QNF7</accession>
<dbReference type="STRING" id="45235.A0A2K3QNF7"/>
<evidence type="ECO:0000256" key="3">
    <source>
        <dbReference type="ARBA" id="ARBA00022448"/>
    </source>
</evidence>
<protein>
    <submittedName>
        <fullName evidence="14">ABC transporter</fullName>
    </submittedName>
</protein>
<dbReference type="GO" id="GO:0005524">
    <property type="term" value="F:ATP binding"/>
    <property type="evidence" value="ECO:0007669"/>
    <property type="project" value="UniProtKB-KW"/>
</dbReference>
<dbReference type="FunFam" id="3.40.50.300:FF:000610">
    <property type="entry name" value="Multidrug resistance-associated ABC transporter"/>
    <property type="match status" value="1"/>
</dbReference>
<keyword evidence="5" id="KW-0677">Repeat</keyword>
<dbReference type="Pfam" id="PF00664">
    <property type="entry name" value="ABC_membrane"/>
    <property type="match status" value="2"/>
</dbReference>
<evidence type="ECO:0000256" key="11">
    <source>
        <dbReference type="SAM" id="Phobius"/>
    </source>
</evidence>
<dbReference type="CDD" id="cd03244">
    <property type="entry name" value="ABCC_MRP_domain2"/>
    <property type="match status" value="1"/>
</dbReference>
<feature type="transmembrane region" description="Helical" evidence="11">
    <location>
        <begin position="312"/>
        <end position="332"/>
    </location>
</feature>
<feature type="domain" description="ABC transmembrane type-1" evidence="13">
    <location>
        <begin position="272"/>
        <end position="573"/>
    </location>
</feature>
<evidence type="ECO:0000313" key="15">
    <source>
        <dbReference type="Proteomes" id="UP000236621"/>
    </source>
</evidence>
<dbReference type="InterPro" id="IPR036640">
    <property type="entry name" value="ABC1_TM_sf"/>
</dbReference>
<dbReference type="InterPro" id="IPR050173">
    <property type="entry name" value="ABC_transporter_C-like"/>
</dbReference>
<dbReference type="PANTHER" id="PTHR24223">
    <property type="entry name" value="ATP-BINDING CASSETTE SUB-FAMILY C"/>
    <property type="match status" value="1"/>
</dbReference>
<comment type="similarity">
    <text evidence="2">Belongs to the ABC transporter superfamily. ABCC family. Conjugate transporter (TC 3.A.1.208) subfamily.</text>
</comment>
<dbReference type="Gene3D" id="3.40.50.300">
    <property type="entry name" value="P-loop containing nucleotide triphosphate hydrolases"/>
    <property type="match status" value="2"/>
</dbReference>
<evidence type="ECO:0000256" key="2">
    <source>
        <dbReference type="ARBA" id="ARBA00009726"/>
    </source>
</evidence>
<evidence type="ECO:0000256" key="10">
    <source>
        <dbReference type="SAM" id="MobiDB-lite"/>
    </source>
</evidence>
<feature type="transmembrane region" description="Helical" evidence="11">
    <location>
        <begin position="1171"/>
        <end position="1194"/>
    </location>
</feature>
<evidence type="ECO:0000256" key="1">
    <source>
        <dbReference type="ARBA" id="ARBA00004141"/>
    </source>
</evidence>
<evidence type="ECO:0000256" key="4">
    <source>
        <dbReference type="ARBA" id="ARBA00022692"/>
    </source>
</evidence>
<dbReference type="PANTHER" id="PTHR24223:SF456">
    <property type="entry name" value="MULTIDRUG RESISTANCE-ASSOCIATED PROTEIN LETHAL(2)03659"/>
    <property type="match status" value="1"/>
</dbReference>
<dbReference type="Gene3D" id="1.20.1560.10">
    <property type="entry name" value="ABC transporter type 1, transmembrane domain"/>
    <property type="match status" value="2"/>
</dbReference>
<keyword evidence="8 11" id="KW-1133">Transmembrane helix</keyword>
<dbReference type="OrthoDB" id="6500128at2759"/>
<proteinExistence type="inferred from homology"/>
<dbReference type="FunFam" id="1.20.1560.10:FF:000013">
    <property type="entry name" value="ABC transporter C family member 2"/>
    <property type="match status" value="1"/>
</dbReference>
<name>A0A2K3QNF7_9HYPO</name>
<organism evidence="14 15">
    <name type="scientific">Tolypocladium capitatum</name>
    <dbReference type="NCBI Taxonomy" id="45235"/>
    <lineage>
        <taxon>Eukaryota</taxon>
        <taxon>Fungi</taxon>
        <taxon>Dikarya</taxon>
        <taxon>Ascomycota</taxon>
        <taxon>Pezizomycotina</taxon>
        <taxon>Sordariomycetes</taxon>
        <taxon>Hypocreomycetidae</taxon>
        <taxon>Hypocreales</taxon>
        <taxon>Ophiocordycipitaceae</taxon>
        <taxon>Tolypocladium</taxon>
    </lineage>
</organism>
<evidence type="ECO:0000259" key="12">
    <source>
        <dbReference type="PROSITE" id="PS50893"/>
    </source>
</evidence>
<feature type="domain" description="ABC transporter" evidence="12">
    <location>
        <begin position="603"/>
        <end position="853"/>
    </location>
</feature>
<dbReference type="InterPro" id="IPR003593">
    <property type="entry name" value="AAA+_ATPase"/>
</dbReference>
<dbReference type="InterPro" id="IPR003439">
    <property type="entry name" value="ABC_transporter-like_ATP-bd"/>
</dbReference>
<dbReference type="PROSITE" id="PS50893">
    <property type="entry name" value="ABC_TRANSPORTER_2"/>
    <property type="match status" value="2"/>
</dbReference>
<keyword evidence="3" id="KW-0813">Transport</keyword>
<keyword evidence="15" id="KW-1185">Reference proteome</keyword>